<dbReference type="EMBL" id="NAJQ01000990">
    <property type="protein sequence ID" value="TKA63061.1"/>
    <property type="molecule type" value="Genomic_DNA"/>
</dbReference>
<dbReference type="PANTHER" id="PTHR42085">
    <property type="entry name" value="F-BOX DOMAIN-CONTAINING PROTEIN"/>
    <property type="match status" value="1"/>
</dbReference>
<comment type="caution">
    <text evidence="1">The sequence shown here is derived from an EMBL/GenBank/DDBJ whole genome shotgun (WGS) entry which is preliminary data.</text>
</comment>
<protein>
    <submittedName>
        <fullName evidence="1">Uncharacterized protein</fullName>
    </submittedName>
</protein>
<organism evidence="1 2">
    <name type="scientific">Friedmanniomyces simplex</name>
    <dbReference type="NCBI Taxonomy" id="329884"/>
    <lineage>
        <taxon>Eukaryota</taxon>
        <taxon>Fungi</taxon>
        <taxon>Dikarya</taxon>
        <taxon>Ascomycota</taxon>
        <taxon>Pezizomycotina</taxon>
        <taxon>Dothideomycetes</taxon>
        <taxon>Dothideomycetidae</taxon>
        <taxon>Mycosphaerellales</taxon>
        <taxon>Teratosphaeriaceae</taxon>
        <taxon>Friedmanniomyces</taxon>
    </lineage>
</organism>
<dbReference type="AlphaFoldDB" id="A0A4U0WJN0"/>
<name>A0A4U0WJN0_9PEZI</name>
<proteinExistence type="predicted"/>
<dbReference type="PANTHER" id="PTHR42085:SF1">
    <property type="entry name" value="F-BOX DOMAIN-CONTAINING PROTEIN"/>
    <property type="match status" value="1"/>
</dbReference>
<dbReference type="OrthoDB" id="5413827at2759"/>
<dbReference type="Proteomes" id="UP000309340">
    <property type="component" value="Unassembled WGS sequence"/>
</dbReference>
<sequence>MAQATETSPLLYKLSPELRNAISELVLVEPDDISIGTQRQPGLTRTCHRIRCETIRVYFEDNTSRYITTSGGEDRLDGVKAWLWRITATHCAILRRIEIKIGVADGLMITDCTSETDPRTQSVQQMKIVTCRPYILLQVSCFREEMPIEAFLHVLQLIAEAHPERRTLQFWFAEIGAWGLLGMSRWHIVDTGDYMFGDWDAGSADTMMMMKEDGTLLA</sequence>
<evidence type="ECO:0000313" key="1">
    <source>
        <dbReference type="EMBL" id="TKA63061.1"/>
    </source>
</evidence>
<dbReference type="InterPro" id="IPR038883">
    <property type="entry name" value="AN11006-like"/>
</dbReference>
<keyword evidence="2" id="KW-1185">Reference proteome</keyword>
<accession>A0A4U0WJN0</accession>
<reference evidence="1 2" key="1">
    <citation type="submission" date="2017-03" db="EMBL/GenBank/DDBJ databases">
        <title>Genomes of endolithic fungi from Antarctica.</title>
        <authorList>
            <person name="Coleine C."/>
            <person name="Masonjones S."/>
            <person name="Stajich J.E."/>
        </authorList>
    </citation>
    <scope>NUCLEOTIDE SEQUENCE [LARGE SCALE GENOMIC DNA]</scope>
    <source>
        <strain evidence="1 2">CCFEE 5184</strain>
    </source>
</reference>
<gene>
    <name evidence="1" type="ORF">B0A55_10185</name>
</gene>
<evidence type="ECO:0000313" key="2">
    <source>
        <dbReference type="Proteomes" id="UP000309340"/>
    </source>
</evidence>